<accession>A0A6J5EUD7</accession>
<keyword evidence="1" id="KW-0472">Membrane</keyword>
<reference evidence="2 3" key="1">
    <citation type="submission" date="2020-04" db="EMBL/GenBank/DDBJ databases">
        <authorList>
            <person name="De Canck E."/>
        </authorList>
    </citation>
    <scope>NUCLEOTIDE SEQUENCE [LARGE SCALE GENOMIC DNA]</scope>
    <source>
        <strain evidence="2 3">LMG 29542</strain>
    </source>
</reference>
<proteinExistence type="predicted"/>
<feature type="transmembrane region" description="Helical" evidence="1">
    <location>
        <begin position="21"/>
        <end position="38"/>
    </location>
</feature>
<keyword evidence="1" id="KW-0812">Transmembrane</keyword>
<keyword evidence="1" id="KW-1133">Transmembrane helix</keyword>
<dbReference type="EMBL" id="CADIKH010000044">
    <property type="protein sequence ID" value="CAB3770198.1"/>
    <property type="molecule type" value="Genomic_DNA"/>
</dbReference>
<name>A0A6J5EUD7_9BURK</name>
<sequence length="165" mass="17534">MKPTISCALKANGSALSRTGTALLVLISVSFTGCGWFGPPTAKLRELTIVAGTDANRASATALDLVFVYDAPTLAALPRTGPDWFQRRAELATALGPKISIRSVQLPPNQTLGPLRLSSHEKDALAVYCFVNYVAPAGQGVADLTPYKRMRITLTPDSVAYDGTR</sequence>
<dbReference type="AlphaFoldDB" id="A0A6J5EUD7"/>
<protein>
    <recommendedName>
        <fullName evidence="4">Type VI secretion system-associated lipoprotein</fullName>
    </recommendedName>
</protein>
<gene>
    <name evidence="2" type="ORF">LMG29542_06297</name>
</gene>
<evidence type="ECO:0008006" key="4">
    <source>
        <dbReference type="Google" id="ProtNLM"/>
    </source>
</evidence>
<dbReference type="Proteomes" id="UP000494363">
    <property type="component" value="Unassembled WGS sequence"/>
</dbReference>
<keyword evidence="3" id="KW-1185">Reference proteome</keyword>
<dbReference type="RefSeq" id="WP_175231505.1">
    <property type="nucleotide sequence ID" value="NZ_CADIKH010000044.1"/>
</dbReference>
<organism evidence="2 3">
    <name type="scientific">Paraburkholderia humisilvae</name>
    <dbReference type="NCBI Taxonomy" id="627669"/>
    <lineage>
        <taxon>Bacteria</taxon>
        <taxon>Pseudomonadati</taxon>
        <taxon>Pseudomonadota</taxon>
        <taxon>Betaproteobacteria</taxon>
        <taxon>Burkholderiales</taxon>
        <taxon>Burkholderiaceae</taxon>
        <taxon>Paraburkholderia</taxon>
    </lineage>
</organism>
<dbReference type="PROSITE" id="PS51257">
    <property type="entry name" value="PROKAR_LIPOPROTEIN"/>
    <property type="match status" value="1"/>
</dbReference>
<evidence type="ECO:0000256" key="1">
    <source>
        <dbReference type="SAM" id="Phobius"/>
    </source>
</evidence>
<evidence type="ECO:0000313" key="2">
    <source>
        <dbReference type="EMBL" id="CAB3770198.1"/>
    </source>
</evidence>
<evidence type="ECO:0000313" key="3">
    <source>
        <dbReference type="Proteomes" id="UP000494363"/>
    </source>
</evidence>